<evidence type="ECO:0000256" key="1">
    <source>
        <dbReference type="ARBA" id="ARBA00004496"/>
    </source>
</evidence>
<evidence type="ECO:0000259" key="6">
    <source>
        <dbReference type="PROSITE" id="PS50995"/>
    </source>
</evidence>
<evidence type="ECO:0000256" key="4">
    <source>
        <dbReference type="ARBA" id="ARBA00023125"/>
    </source>
</evidence>
<dbReference type="GO" id="GO:0006950">
    <property type="term" value="P:response to stress"/>
    <property type="evidence" value="ECO:0007669"/>
    <property type="project" value="TreeGrafter"/>
</dbReference>
<name>A0A7V8FME5_9BURK</name>
<dbReference type="InterPro" id="IPR036388">
    <property type="entry name" value="WH-like_DNA-bd_sf"/>
</dbReference>
<evidence type="ECO:0000256" key="5">
    <source>
        <dbReference type="ARBA" id="ARBA00023163"/>
    </source>
</evidence>
<keyword evidence="4" id="KW-0238">DNA-binding</keyword>
<evidence type="ECO:0000256" key="3">
    <source>
        <dbReference type="ARBA" id="ARBA00023015"/>
    </source>
</evidence>
<protein>
    <submittedName>
        <fullName evidence="7">Organic hydroperoxide resistance transcriptional regulator</fullName>
    </submittedName>
</protein>
<reference evidence="8" key="1">
    <citation type="journal article" date="2020" name="MBio">
        <title>Horizontal gene transfer to a defensive symbiont with a reduced genome amongst a multipartite beetle microbiome.</title>
        <authorList>
            <person name="Waterworth S.C."/>
            <person name="Florez L.V."/>
            <person name="Rees E.R."/>
            <person name="Hertweck C."/>
            <person name="Kaltenpoth M."/>
            <person name="Kwan J.C."/>
        </authorList>
    </citation>
    <scope>NUCLEOTIDE SEQUENCE [LARGE SCALE GENOMIC DNA]</scope>
</reference>
<proteinExistence type="predicted"/>
<dbReference type="PROSITE" id="PS50995">
    <property type="entry name" value="HTH_MARR_2"/>
    <property type="match status" value="1"/>
</dbReference>
<dbReference type="FunFam" id="1.10.10.10:FF:000163">
    <property type="entry name" value="MarR family transcriptional regulator"/>
    <property type="match status" value="1"/>
</dbReference>
<evidence type="ECO:0000313" key="7">
    <source>
        <dbReference type="EMBL" id="KAF1020032.1"/>
    </source>
</evidence>
<dbReference type="Pfam" id="PF22381">
    <property type="entry name" value="Staph_reg_Sar_Rot"/>
    <property type="match status" value="1"/>
</dbReference>
<dbReference type="GO" id="GO:0003700">
    <property type="term" value="F:DNA-binding transcription factor activity"/>
    <property type="evidence" value="ECO:0007669"/>
    <property type="project" value="InterPro"/>
</dbReference>
<dbReference type="GO" id="GO:0005737">
    <property type="term" value="C:cytoplasm"/>
    <property type="evidence" value="ECO:0007669"/>
    <property type="project" value="UniProtKB-SubCell"/>
</dbReference>
<keyword evidence="3" id="KW-0805">Transcription regulation</keyword>
<dbReference type="EMBL" id="WNDQ01000042">
    <property type="protein sequence ID" value="KAF1020032.1"/>
    <property type="molecule type" value="Genomic_DNA"/>
</dbReference>
<comment type="caution">
    <text evidence="7">The sequence shown here is derived from an EMBL/GenBank/DDBJ whole genome shotgun (WGS) entry which is preliminary data.</text>
</comment>
<evidence type="ECO:0000313" key="8">
    <source>
        <dbReference type="Proteomes" id="UP000461670"/>
    </source>
</evidence>
<dbReference type="AlphaFoldDB" id="A0A7V8FME5"/>
<dbReference type="GO" id="GO:0003677">
    <property type="term" value="F:DNA binding"/>
    <property type="evidence" value="ECO:0007669"/>
    <property type="project" value="UniProtKB-KW"/>
</dbReference>
<dbReference type="PRINTS" id="PR00598">
    <property type="entry name" value="HTHMARR"/>
</dbReference>
<feature type="domain" description="HTH marR-type" evidence="6">
    <location>
        <begin position="8"/>
        <end position="144"/>
    </location>
</feature>
<keyword evidence="5" id="KW-0804">Transcription</keyword>
<sequence length="144" mass="15942">MAAAPRLEQQLCFALYSAQLAMNKVYRGLLADLSLTYPQYLVMLVLWERDGLTVGELGERLFLDSATLTPLLKRLQAAGLVTRQRGEADERQVHIHLTQEGQAPRARAAKVGEGVFSATGCSADRLLAIQHELEALRRNLAERA</sequence>
<dbReference type="PANTHER" id="PTHR33164:SF5">
    <property type="entry name" value="ORGANIC HYDROPEROXIDE RESISTANCE TRANSCRIPTIONAL REGULATOR"/>
    <property type="match status" value="1"/>
</dbReference>
<dbReference type="InterPro" id="IPR039422">
    <property type="entry name" value="MarR/SlyA-like"/>
</dbReference>
<gene>
    <name evidence="7" type="primary">ohrR</name>
    <name evidence="7" type="ORF">GAK30_02737</name>
</gene>
<dbReference type="InterPro" id="IPR036390">
    <property type="entry name" value="WH_DNA-bd_sf"/>
</dbReference>
<accession>A0A7V8FME5</accession>
<dbReference type="Proteomes" id="UP000461670">
    <property type="component" value="Unassembled WGS sequence"/>
</dbReference>
<organism evidence="7 8">
    <name type="scientific">Paracidovorax wautersii</name>
    <dbReference type="NCBI Taxonomy" id="1177982"/>
    <lineage>
        <taxon>Bacteria</taxon>
        <taxon>Pseudomonadati</taxon>
        <taxon>Pseudomonadota</taxon>
        <taxon>Betaproteobacteria</taxon>
        <taxon>Burkholderiales</taxon>
        <taxon>Comamonadaceae</taxon>
        <taxon>Paracidovorax</taxon>
    </lineage>
</organism>
<dbReference type="SMART" id="SM00347">
    <property type="entry name" value="HTH_MARR"/>
    <property type="match status" value="1"/>
</dbReference>
<keyword evidence="2" id="KW-0963">Cytoplasm</keyword>
<comment type="subcellular location">
    <subcellularLocation>
        <location evidence="1">Cytoplasm</location>
    </subcellularLocation>
</comment>
<dbReference type="InterPro" id="IPR000835">
    <property type="entry name" value="HTH_MarR-typ"/>
</dbReference>
<dbReference type="SUPFAM" id="SSF46785">
    <property type="entry name" value="Winged helix' DNA-binding domain"/>
    <property type="match status" value="1"/>
</dbReference>
<evidence type="ECO:0000256" key="2">
    <source>
        <dbReference type="ARBA" id="ARBA00022490"/>
    </source>
</evidence>
<dbReference type="Gene3D" id="1.10.10.10">
    <property type="entry name" value="Winged helix-like DNA-binding domain superfamily/Winged helix DNA-binding domain"/>
    <property type="match status" value="1"/>
</dbReference>
<dbReference type="PANTHER" id="PTHR33164">
    <property type="entry name" value="TRANSCRIPTIONAL REGULATOR, MARR FAMILY"/>
    <property type="match status" value="1"/>
</dbReference>
<dbReference type="InterPro" id="IPR055166">
    <property type="entry name" value="Transc_reg_Sar_Rot_HTH"/>
</dbReference>